<dbReference type="CDD" id="cd00085">
    <property type="entry name" value="HNHc"/>
    <property type="match status" value="1"/>
</dbReference>
<dbReference type="Proteomes" id="UP001556631">
    <property type="component" value="Unassembled WGS sequence"/>
</dbReference>
<evidence type="ECO:0000259" key="1">
    <source>
        <dbReference type="SMART" id="SM00507"/>
    </source>
</evidence>
<dbReference type="InterPro" id="IPR003615">
    <property type="entry name" value="HNH_nuc"/>
</dbReference>
<dbReference type="GO" id="GO:0004519">
    <property type="term" value="F:endonuclease activity"/>
    <property type="evidence" value="ECO:0007669"/>
    <property type="project" value="UniProtKB-KW"/>
</dbReference>
<dbReference type="EMBL" id="JBFPJR010000007">
    <property type="protein sequence ID" value="MEX0427105.1"/>
    <property type="molecule type" value="Genomic_DNA"/>
</dbReference>
<sequence length="156" mass="17210">MSATLTAVTLYNASYEPLGRVSFKHAVLMLFREVAVVHEAAKGPDGTDRMIGPHPWPKAVRLVRYVAMHWMYRPAGYSRDGVFLRDRGRCAYCAAPARTIDHVLPQSRGGGWTWLNTVAACRACNARKGSRTPEEAGMRLLLAPYVPTRAQLAALA</sequence>
<keyword evidence="3" id="KW-1185">Reference proteome</keyword>
<dbReference type="PANTHER" id="PTHR33877">
    <property type="entry name" value="SLL1193 PROTEIN"/>
    <property type="match status" value="1"/>
</dbReference>
<evidence type="ECO:0000313" key="3">
    <source>
        <dbReference type="Proteomes" id="UP001556631"/>
    </source>
</evidence>
<feature type="domain" description="HNH nuclease" evidence="1">
    <location>
        <begin position="77"/>
        <end position="126"/>
    </location>
</feature>
<dbReference type="InterPro" id="IPR052892">
    <property type="entry name" value="NA-targeting_endonuclease"/>
</dbReference>
<organism evidence="2 3">
    <name type="scientific">Nocardioides eburneus</name>
    <dbReference type="NCBI Taxonomy" id="3231482"/>
    <lineage>
        <taxon>Bacteria</taxon>
        <taxon>Bacillati</taxon>
        <taxon>Actinomycetota</taxon>
        <taxon>Actinomycetes</taxon>
        <taxon>Propionibacteriales</taxon>
        <taxon>Nocardioidaceae</taxon>
        <taxon>Nocardioides</taxon>
    </lineage>
</organism>
<keyword evidence="2" id="KW-0540">Nuclease</keyword>
<evidence type="ECO:0000313" key="2">
    <source>
        <dbReference type="EMBL" id="MEX0427105.1"/>
    </source>
</evidence>
<keyword evidence="2" id="KW-0378">Hydrolase</keyword>
<dbReference type="Gene3D" id="1.10.30.50">
    <property type="match status" value="1"/>
</dbReference>
<dbReference type="Pfam" id="PF14279">
    <property type="entry name" value="HNH_5"/>
    <property type="match status" value="1"/>
</dbReference>
<dbReference type="SMART" id="SM00507">
    <property type="entry name" value="HNHc"/>
    <property type="match status" value="1"/>
</dbReference>
<dbReference type="InterPro" id="IPR029471">
    <property type="entry name" value="HNH_5"/>
</dbReference>
<protein>
    <submittedName>
        <fullName evidence="2">HNH endonuclease</fullName>
    </submittedName>
</protein>
<reference evidence="2 3" key="1">
    <citation type="submission" date="2024-07" db="EMBL/GenBank/DDBJ databases">
        <authorList>
            <person name="Lee S."/>
            <person name="Kang M."/>
        </authorList>
    </citation>
    <scope>NUCLEOTIDE SEQUENCE [LARGE SCALE GENOMIC DNA]</scope>
    <source>
        <strain evidence="2 3">DS6</strain>
    </source>
</reference>
<comment type="caution">
    <text evidence="2">The sequence shown here is derived from an EMBL/GenBank/DDBJ whole genome shotgun (WGS) entry which is preliminary data.</text>
</comment>
<proteinExistence type="predicted"/>
<keyword evidence="2" id="KW-0255">Endonuclease</keyword>
<dbReference type="RefSeq" id="WP_367992163.1">
    <property type="nucleotide sequence ID" value="NZ_JBFPJR010000007.1"/>
</dbReference>
<gene>
    <name evidence="2" type="ORF">AB3X52_05685</name>
</gene>
<name>A0ABV3SYM3_9ACTN</name>
<dbReference type="PANTHER" id="PTHR33877:SF2">
    <property type="entry name" value="OS07G0170200 PROTEIN"/>
    <property type="match status" value="1"/>
</dbReference>
<accession>A0ABV3SYM3</accession>